<dbReference type="EMBL" id="FXXI01000005">
    <property type="protein sequence ID" value="SMS01549.1"/>
    <property type="molecule type" value="Genomic_DNA"/>
</dbReference>
<organism evidence="4 5">
    <name type="scientific">Vibrio mangrovi</name>
    <dbReference type="NCBI Taxonomy" id="474394"/>
    <lineage>
        <taxon>Bacteria</taxon>
        <taxon>Pseudomonadati</taxon>
        <taxon>Pseudomonadota</taxon>
        <taxon>Gammaproteobacteria</taxon>
        <taxon>Vibrionales</taxon>
        <taxon>Vibrionaceae</taxon>
        <taxon>Vibrio</taxon>
    </lineage>
</organism>
<dbReference type="AlphaFoldDB" id="A0A1Y6IV49"/>
<dbReference type="Pfam" id="PF00534">
    <property type="entry name" value="Glycos_transf_1"/>
    <property type="match status" value="1"/>
</dbReference>
<dbReference type="SUPFAM" id="SSF53756">
    <property type="entry name" value="UDP-Glycosyltransferase/glycogen phosphorylase"/>
    <property type="match status" value="1"/>
</dbReference>
<dbReference type="EMBL" id="JAWRCO010000001">
    <property type="protein sequence ID" value="MDW6002204.1"/>
    <property type="molecule type" value="Genomic_DNA"/>
</dbReference>
<dbReference type="CDD" id="cd03801">
    <property type="entry name" value="GT4_PimA-like"/>
    <property type="match status" value="1"/>
</dbReference>
<dbReference type="Proteomes" id="UP000196125">
    <property type="component" value="Unassembled WGS sequence"/>
</dbReference>
<evidence type="ECO:0000259" key="2">
    <source>
        <dbReference type="Pfam" id="PF13439"/>
    </source>
</evidence>
<accession>A0A1Y6IV49</accession>
<reference evidence="3 6" key="2">
    <citation type="submission" date="2023-11" db="EMBL/GenBank/DDBJ databases">
        <title>Plant-associative lifestyle of Vibrio porteresiae and its evolutionary dynamics.</title>
        <authorList>
            <person name="Rameshkumar N."/>
            <person name="Kirti K."/>
        </authorList>
    </citation>
    <scope>NUCLEOTIDE SEQUENCE [LARGE SCALE GENOMIC DNA]</scope>
    <source>
        <strain evidence="3 6">MSSRF38</strain>
    </source>
</reference>
<dbReference type="InterPro" id="IPR028098">
    <property type="entry name" value="Glyco_trans_4-like_N"/>
</dbReference>
<feature type="domain" description="Glycosyltransferase subfamily 4-like N-terminal" evidence="2">
    <location>
        <begin position="15"/>
        <end position="165"/>
    </location>
</feature>
<evidence type="ECO:0000259" key="1">
    <source>
        <dbReference type="Pfam" id="PF00534"/>
    </source>
</evidence>
<keyword evidence="6" id="KW-1185">Reference proteome</keyword>
<dbReference type="InterPro" id="IPR001296">
    <property type="entry name" value="Glyco_trans_1"/>
</dbReference>
<evidence type="ECO:0000313" key="3">
    <source>
        <dbReference type="EMBL" id="MDW6002204.1"/>
    </source>
</evidence>
<dbReference type="PANTHER" id="PTHR12526">
    <property type="entry name" value="GLYCOSYLTRANSFERASE"/>
    <property type="match status" value="1"/>
</dbReference>
<keyword evidence="4" id="KW-0328">Glycosyltransferase</keyword>
<dbReference type="EC" id="2.4.-.-" evidence="3"/>
<dbReference type="GO" id="GO:1901135">
    <property type="term" value="P:carbohydrate derivative metabolic process"/>
    <property type="evidence" value="ECO:0007669"/>
    <property type="project" value="UniProtKB-ARBA"/>
</dbReference>
<gene>
    <name evidence="4" type="primary">pimC</name>
    <name evidence="3" type="ORF">SBX37_04870</name>
    <name evidence="4" type="ORF">VIM7927_02845</name>
</gene>
<dbReference type="Gene3D" id="3.40.50.2000">
    <property type="entry name" value="Glycogen Phosphorylase B"/>
    <property type="match status" value="2"/>
</dbReference>
<name>A0A1Y6IV49_9VIBR</name>
<keyword evidence="4" id="KW-0808">Transferase</keyword>
<dbReference type="Pfam" id="PF13439">
    <property type="entry name" value="Glyco_transf_4"/>
    <property type="match status" value="1"/>
</dbReference>
<dbReference type="GO" id="GO:0016757">
    <property type="term" value="F:glycosyltransferase activity"/>
    <property type="evidence" value="ECO:0007669"/>
    <property type="project" value="UniProtKB-KW"/>
</dbReference>
<sequence length="371" mass="41375">MRDPVILHICLSKGWGGLEMYPIKMGHQFLSAGYQVFGLCLAGTQVEAGMKTNNISLYTANSKAHLIGTKLFSLIQWVKHHQINVIHCHKSGDLLIAALIKQFVPVKVIFTEHMGVKRSKKDFFHRWVYQHVDQVLSISDETYQRNLNALPVPPEKIARLWLGTDIPEKTELSTSELATIKQSVSLPENDFVIGTIGRISPGKGQIELVKAFARVRQSLPHSKLVIVGGLEASQGCDLDYLAQVKQVIQSLDLTGEVIFTGFRQDTQQLLAIMDIVCLPYANEAFGLTAIETMAAQRPIVAANTGALPELLESYAQYCSPTSDESIAHAILESYEHYEEAKNNAVSARVRACKEFSIQTHTQNLLHYYQEQ</sequence>
<feature type="domain" description="Glycosyl transferase family 1" evidence="1">
    <location>
        <begin position="180"/>
        <end position="342"/>
    </location>
</feature>
<evidence type="ECO:0000313" key="5">
    <source>
        <dbReference type="Proteomes" id="UP000196125"/>
    </source>
</evidence>
<protein>
    <submittedName>
        <fullName evidence="4">GDP-mannose-dependent alpha-(1-6)-phosphatidylinositol dimannoside mannosyltransferase</fullName>
        <ecNumber evidence="4">2.4.1.57</ecNumber>
    </submittedName>
    <submittedName>
        <fullName evidence="3">Glycosyltransferase family 4 protein</fullName>
        <ecNumber evidence="3">2.4.-.-</ecNumber>
    </submittedName>
</protein>
<dbReference type="RefSeq" id="WP_261856152.1">
    <property type="nucleotide sequence ID" value="NZ_AP024883.1"/>
</dbReference>
<reference evidence="4 5" key="1">
    <citation type="submission" date="2017-05" db="EMBL/GenBank/DDBJ databases">
        <authorList>
            <person name="Song R."/>
            <person name="Chenine A.L."/>
            <person name="Ruprecht R.M."/>
        </authorList>
    </citation>
    <scope>NUCLEOTIDE SEQUENCE [LARGE SCALE GENOMIC DNA]</scope>
    <source>
        <strain evidence="4 5">CECT 7927</strain>
    </source>
</reference>
<dbReference type="EC" id="2.4.1.57" evidence="4"/>
<evidence type="ECO:0000313" key="6">
    <source>
        <dbReference type="Proteomes" id="UP001283366"/>
    </source>
</evidence>
<evidence type="ECO:0000313" key="4">
    <source>
        <dbReference type="EMBL" id="SMS01549.1"/>
    </source>
</evidence>
<dbReference type="Proteomes" id="UP001283366">
    <property type="component" value="Unassembled WGS sequence"/>
</dbReference>
<proteinExistence type="predicted"/>